<dbReference type="Proteomes" id="UP001549122">
    <property type="component" value="Unassembled WGS sequence"/>
</dbReference>
<keyword evidence="1" id="KW-0328">Glycosyltransferase</keyword>
<keyword evidence="2" id="KW-0808">Transferase</keyword>
<protein>
    <submittedName>
        <fullName evidence="4">Glycosyltransferase involved in cell wall biosynthesis</fullName>
    </submittedName>
</protein>
<keyword evidence="5" id="KW-1185">Reference proteome</keyword>
<evidence type="ECO:0000313" key="4">
    <source>
        <dbReference type="EMBL" id="MET3557541.1"/>
    </source>
</evidence>
<organism evidence="4 5">
    <name type="scientific">Streptococcus rupicaprae</name>
    <dbReference type="NCBI Taxonomy" id="759619"/>
    <lineage>
        <taxon>Bacteria</taxon>
        <taxon>Bacillati</taxon>
        <taxon>Bacillota</taxon>
        <taxon>Bacilli</taxon>
        <taxon>Lactobacillales</taxon>
        <taxon>Streptococcaceae</taxon>
        <taxon>Streptococcus</taxon>
    </lineage>
</organism>
<sequence>MSHLRFDIIVPIYNIQDELEACLASLASQTYPHFTVIMVDDGSKDDSHLIAKSYAEKDGRFHYFLKENGGLSDARNFGLAQAQHDYVLFIDGDDYLENNTLDVLASHLKDNDLDVLEFNGWYVENGEKTSRFNNHYIDSGVVKNGRDYFVDNVKAGCMYAAACFKVIRRSFFSDKALMFEKGLLHEDELWTPQLYLKADRIMYLDIPFYNYVQRDGSIMHQKNRDKNVKDARSIYYRLESIYDHYGLSSGQKRVLMDYLARKMLGSFYEPTTVPITPADKQYVMRHARSLKSRGQALVFSLCPKALSGLTKCIKKIVRYKK</sequence>
<gene>
    <name evidence="4" type="ORF">ABID29_000651</name>
</gene>
<dbReference type="Pfam" id="PF00535">
    <property type="entry name" value="Glycos_transf_2"/>
    <property type="match status" value="1"/>
</dbReference>
<evidence type="ECO:0000256" key="1">
    <source>
        <dbReference type="ARBA" id="ARBA00022676"/>
    </source>
</evidence>
<dbReference type="Gene3D" id="3.90.550.10">
    <property type="entry name" value="Spore Coat Polysaccharide Biosynthesis Protein SpsA, Chain A"/>
    <property type="match status" value="1"/>
</dbReference>
<dbReference type="PANTHER" id="PTHR22916:SF51">
    <property type="entry name" value="GLYCOSYLTRANSFERASE EPSH-RELATED"/>
    <property type="match status" value="1"/>
</dbReference>
<dbReference type="InterPro" id="IPR029044">
    <property type="entry name" value="Nucleotide-diphossugar_trans"/>
</dbReference>
<dbReference type="CDD" id="cd00761">
    <property type="entry name" value="Glyco_tranf_GTA_type"/>
    <property type="match status" value="1"/>
</dbReference>
<dbReference type="RefSeq" id="WP_354364361.1">
    <property type="nucleotide sequence ID" value="NZ_JBEPLO010000005.1"/>
</dbReference>
<reference evidence="4 5" key="1">
    <citation type="submission" date="2024-06" db="EMBL/GenBank/DDBJ databases">
        <title>Genomic Encyclopedia of Type Strains, Phase IV (KMG-IV): sequencing the most valuable type-strain genomes for metagenomic binning, comparative biology and taxonomic classification.</title>
        <authorList>
            <person name="Goeker M."/>
        </authorList>
    </citation>
    <scope>NUCLEOTIDE SEQUENCE [LARGE SCALE GENOMIC DNA]</scope>
    <source>
        <strain evidence="4 5">DSM 28303</strain>
    </source>
</reference>
<dbReference type="EMBL" id="JBEPLO010000005">
    <property type="protein sequence ID" value="MET3557541.1"/>
    <property type="molecule type" value="Genomic_DNA"/>
</dbReference>
<name>A0ABV2FG60_9STRE</name>
<comment type="caution">
    <text evidence="4">The sequence shown here is derived from an EMBL/GenBank/DDBJ whole genome shotgun (WGS) entry which is preliminary data.</text>
</comment>
<accession>A0ABV2FG60</accession>
<dbReference type="InterPro" id="IPR001173">
    <property type="entry name" value="Glyco_trans_2-like"/>
</dbReference>
<dbReference type="PANTHER" id="PTHR22916">
    <property type="entry name" value="GLYCOSYLTRANSFERASE"/>
    <property type="match status" value="1"/>
</dbReference>
<evidence type="ECO:0000256" key="2">
    <source>
        <dbReference type="ARBA" id="ARBA00022679"/>
    </source>
</evidence>
<evidence type="ECO:0000313" key="5">
    <source>
        <dbReference type="Proteomes" id="UP001549122"/>
    </source>
</evidence>
<evidence type="ECO:0000259" key="3">
    <source>
        <dbReference type="Pfam" id="PF00535"/>
    </source>
</evidence>
<dbReference type="SUPFAM" id="SSF53448">
    <property type="entry name" value="Nucleotide-diphospho-sugar transferases"/>
    <property type="match status" value="1"/>
</dbReference>
<proteinExistence type="predicted"/>
<feature type="domain" description="Glycosyltransferase 2-like" evidence="3">
    <location>
        <begin position="8"/>
        <end position="172"/>
    </location>
</feature>